<dbReference type="Gene3D" id="3.90.650.10">
    <property type="entry name" value="PurM-like C-terminal domain"/>
    <property type="match status" value="1"/>
</dbReference>
<comment type="function">
    <text evidence="9">Synthesizes selenophosphate from selenide and ATP.</text>
</comment>
<dbReference type="Pfam" id="PF00586">
    <property type="entry name" value="AIRS"/>
    <property type="match status" value="1"/>
</dbReference>
<dbReference type="InterPro" id="IPR036921">
    <property type="entry name" value="PurM-like_N_sf"/>
</dbReference>
<comment type="caution">
    <text evidence="9">Lacks conserved residue(s) required for the propagation of feature annotation.</text>
</comment>
<evidence type="ECO:0000256" key="6">
    <source>
        <dbReference type="ARBA" id="ARBA00022840"/>
    </source>
</evidence>
<dbReference type="InterPro" id="IPR036676">
    <property type="entry name" value="PurM-like_C_sf"/>
</dbReference>
<evidence type="ECO:0000259" key="10">
    <source>
        <dbReference type="Pfam" id="PF00586"/>
    </source>
</evidence>
<proteinExistence type="inferred from homology"/>
<comment type="similarity">
    <text evidence="1 9">Belongs to the selenophosphate synthase 1 family. Class I subfamily.</text>
</comment>
<sequence length="320" mass="34660">MAQVLCQLPKVYDKNLIVGIDTSDDAAVYKINEETAIIHTVDFFTPVVDDPYIFGQIAATNSLSDIYAMGGDVLLALNIACFPSCKDPSILAQILKGGADKVIEANGIIAGGHTIDDDEPKYGLSVLGIISPQKVLSNANVKPGDVLILTKPIGTGIINTAIKGEIATKNQIDAAIKIMSTLNKYASDIAKKYNVNSCTDITGFGLGGHLYEMAKGSGVSIHIEWDSLKLIEGVEELAKMGIIPAGTYRNKSYLKDKFINLRQKDYIEDIVFDPQTSGGLVFSLDSIEAFKLLDELNKCNVQAFIVGYATEYDGKYIYIE</sequence>
<dbReference type="GO" id="GO:0005524">
    <property type="term" value="F:ATP binding"/>
    <property type="evidence" value="ECO:0007669"/>
    <property type="project" value="UniProtKB-UniRule"/>
</dbReference>
<dbReference type="EMBL" id="CAVN010000093">
    <property type="protein sequence ID" value="CDF58099.1"/>
    <property type="molecule type" value="Genomic_DNA"/>
</dbReference>
<gene>
    <name evidence="9" type="primary">selD</name>
    <name evidence="12" type="ORF">TCEL_02012</name>
</gene>
<evidence type="ECO:0000313" key="12">
    <source>
        <dbReference type="EMBL" id="CDF58099.1"/>
    </source>
</evidence>
<evidence type="ECO:0000256" key="5">
    <source>
        <dbReference type="ARBA" id="ARBA00022777"/>
    </source>
</evidence>
<evidence type="ECO:0000256" key="4">
    <source>
        <dbReference type="ARBA" id="ARBA00022741"/>
    </source>
</evidence>
<feature type="binding site" description="in other chain" evidence="9">
    <location>
        <position position="65"/>
    </location>
    <ligand>
        <name>ATP</name>
        <dbReference type="ChEBI" id="CHEBI:30616"/>
        <note>ligand shared between dimeric partners</note>
    </ligand>
</feature>
<keyword evidence="6 9" id="KW-0067">ATP-binding</keyword>
<evidence type="ECO:0000256" key="9">
    <source>
        <dbReference type="HAMAP-Rule" id="MF_00625"/>
    </source>
</evidence>
<feature type="binding site" description="in other chain" evidence="9">
    <location>
        <begin position="22"/>
        <end position="24"/>
    </location>
    <ligand>
        <name>ATP</name>
        <dbReference type="ChEBI" id="CHEBI:30616"/>
        <note>ligand shared between dimeric partners</note>
    </ligand>
</feature>
<keyword evidence="7 9" id="KW-0460">Magnesium</keyword>
<dbReference type="AlphaFoldDB" id="R7RPY6"/>
<dbReference type="HAMAP" id="MF_00625">
    <property type="entry name" value="SelD"/>
    <property type="match status" value="1"/>
</dbReference>
<dbReference type="GO" id="GO:0000287">
    <property type="term" value="F:magnesium ion binding"/>
    <property type="evidence" value="ECO:0007669"/>
    <property type="project" value="UniProtKB-UniRule"/>
</dbReference>
<dbReference type="Gene3D" id="3.30.1330.10">
    <property type="entry name" value="PurM-like, N-terminal domain"/>
    <property type="match status" value="1"/>
</dbReference>
<evidence type="ECO:0000256" key="7">
    <source>
        <dbReference type="ARBA" id="ARBA00022842"/>
    </source>
</evidence>
<dbReference type="GO" id="GO:0016260">
    <property type="term" value="P:selenocysteine biosynthetic process"/>
    <property type="evidence" value="ECO:0007669"/>
    <property type="project" value="InterPro"/>
</dbReference>
<dbReference type="HOGENOM" id="CLU_032859_0_0_9"/>
<dbReference type="CDD" id="cd02195">
    <property type="entry name" value="SelD"/>
    <property type="match status" value="1"/>
</dbReference>
<dbReference type="PANTHER" id="PTHR10256:SF0">
    <property type="entry name" value="INACTIVE SELENIDE, WATER DIKINASE-LIKE PROTEIN-RELATED"/>
    <property type="match status" value="1"/>
</dbReference>
<dbReference type="InterPro" id="IPR023061">
    <property type="entry name" value="SelD_I"/>
</dbReference>
<evidence type="ECO:0000256" key="8">
    <source>
        <dbReference type="ARBA" id="ARBA00023266"/>
    </source>
</evidence>
<comment type="catalytic activity">
    <reaction evidence="9">
        <text>hydrogenselenide + ATP + H2O = selenophosphate + AMP + phosphate + 2 H(+)</text>
        <dbReference type="Rhea" id="RHEA:18737"/>
        <dbReference type="ChEBI" id="CHEBI:15377"/>
        <dbReference type="ChEBI" id="CHEBI:15378"/>
        <dbReference type="ChEBI" id="CHEBI:16144"/>
        <dbReference type="ChEBI" id="CHEBI:29317"/>
        <dbReference type="ChEBI" id="CHEBI:30616"/>
        <dbReference type="ChEBI" id="CHEBI:43474"/>
        <dbReference type="ChEBI" id="CHEBI:456215"/>
        <dbReference type="EC" id="2.7.9.3"/>
    </reaction>
</comment>
<evidence type="ECO:0000256" key="2">
    <source>
        <dbReference type="ARBA" id="ARBA00022679"/>
    </source>
</evidence>
<feature type="binding site" evidence="9">
    <location>
        <position position="25"/>
    </location>
    <ligand>
        <name>Mg(2+)</name>
        <dbReference type="ChEBI" id="CHEBI:18420"/>
    </ligand>
</feature>
<evidence type="ECO:0000313" key="13">
    <source>
        <dbReference type="Proteomes" id="UP000014923"/>
    </source>
</evidence>
<keyword evidence="4 9" id="KW-0547">Nucleotide-binding</keyword>
<keyword evidence="8 9" id="KW-0711">Selenium</keyword>
<dbReference type="InterPro" id="IPR016188">
    <property type="entry name" value="PurM-like_N"/>
</dbReference>
<dbReference type="InterPro" id="IPR010918">
    <property type="entry name" value="PurM-like_C_dom"/>
</dbReference>
<reference evidence="12" key="1">
    <citation type="submission" date="2013-03" db="EMBL/GenBank/DDBJ databases">
        <title>Draft genome sequence of the hydrogen-ethanol-producing anaerobic alkalithermophilic Caloramator celere.</title>
        <authorList>
            <person name="Ciranna A."/>
            <person name="Larjo A."/>
            <person name="Kivisto A."/>
            <person name="Santala V."/>
            <person name="Roos C."/>
            <person name="Karp M."/>
        </authorList>
    </citation>
    <scope>NUCLEOTIDE SEQUENCE [LARGE SCALE GENOMIC DNA]</scope>
    <source>
        <strain evidence="12">DSM 8682</strain>
    </source>
</reference>
<dbReference type="EC" id="2.7.9.3" evidence="9"/>
<comment type="cofactor">
    <cofactor evidence="9">
        <name>Mg(2+)</name>
        <dbReference type="ChEBI" id="CHEBI:18420"/>
    </cofactor>
    <text evidence="9">Binds 1 Mg(2+) ion per monomer.</text>
</comment>
<feature type="domain" description="PurM-like C-terminal" evidence="11">
    <location>
        <begin position="142"/>
        <end position="317"/>
    </location>
</feature>
<dbReference type="GO" id="GO:0005737">
    <property type="term" value="C:cytoplasm"/>
    <property type="evidence" value="ECO:0007669"/>
    <property type="project" value="TreeGrafter"/>
</dbReference>
<dbReference type="Proteomes" id="UP000014923">
    <property type="component" value="Unassembled WGS sequence"/>
</dbReference>
<feature type="binding site" evidence="9">
    <location>
        <position position="200"/>
    </location>
    <ligand>
        <name>Mg(2+)</name>
        <dbReference type="ChEBI" id="CHEBI:18420"/>
    </ligand>
</feature>
<feature type="binding site" description="in other chain" evidence="9">
    <location>
        <position position="42"/>
    </location>
    <ligand>
        <name>ATP</name>
        <dbReference type="ChEBI" id="CHEBI:30616"/>
        <note>ligand shared between dimeric partners</note>
    </ligand>
</feature>
<dbReference type="PANTHER" id="PTHR10256">
    <property type="entry name" value="SELENIDE, WATER DIKINASE"/>
    <property type="match status" value="1"/>
</dbReference>
<evidence type="ECO:0000256" key="1">
    <source>
        <dbReference type="ARBA" id="ARBA00008026"/>
    </source>
</evidence>
<dbReference type="Pfam" id="PF02769">
    <property type="entry name" value="AIRS_C"/>
    <property type="match status" value="1"/>
</dbReference>
<feature type="binding site" evidence="9">
    <location>
        <begin position="112"/>
        <end position="114"/>
    </location>
    <ligand>
        <name>ATP</name>
        <dbReference type="ChEBI" id="CHEBI:30616"/>
        <note>ligand shared between dimeric partners</note>
    </ligand>
</feature>
<comment type="subunit">
    <text evidence="9">Homodimer.</text>
</comment>
<name>R7RPY6_9CLOT</name>
<keyword evidence="2 9" id="KW-0808">Transferase</keyword>
<dbReference type="NCBIfam" id="NF002098">
    <property type="entry name" value="PRK00943.1"/>
    <property type="match status" value="1"/>
</dbReference>
<dbReference type="InterPro" id="IPR004536">
    <property type="entry name" value="SPS/SelD"/>
</dbReference>
<keyword evidence="13" id="KW-1185">Reference proteome</keyword>
<comment type="caution">
    <text evidence="12">The sequence shown here is derived from an EMBL/GenBank/DDBJ whole genome shotgun (WGS) entry which is preliminary data.</text>
</comment>
<evidence type="ECO:0000256" key="3">
    <source>
        <dbReference type="ARBA" id="ARBA00022723"/>
    </source>
</evidence>
<dbReference type="GO" id="GO:0004756">
    <property type="term" value="F:selenide, water dikinase activity"/>
    <property type="evidence" value="ECO:0007669"/>
    <property type="project" value="UniProtKB-UniRule"/>
</dbReference>
<accession>R7RPY6</accession>
<dbReference type="SUPFAM" id="SSF55326">
    <property type="entry name" value="PurM N-terminal domain-like"/>
    <property type="match status" value="1"/>
</dbReference>
<dbReference type="SUPFAM" id="SSF56042">
    <property type="entry name" value="PurM C-terminal domain-like"/>
    <property type="match status" value="1"/>
</dbReference>
<dbReference type="NCBIfam" id="TIGR00476">
    <property type="entry name" value="selD"/>
    <property type="match status" value="1"/>
</dbReference>
<protein>
    <recommendedName>
        <fullName evidence="9">Selenide, water dikinase</fullName>
        <ecNumber evidence="9">2.7.9.3</ecNumber>
    </recommendedName>
    <alternativeName>
        <fullName evidence="9">Selenium donor protein</fullName>
    </alternativeName>
    <alternativeName>
        <fullName evidence="9">Selenophosphate synthase</fullName>
    </alternativeName>
</protein>
<feature type="binding site" evidence="9">
    <location>
        <position position="65"/>
    </location>
    <ligand>
        <name>Mg(2+)</name>
        <dbReference type="ChEBI" id="CHEBI:18420"/>
    </ligand>
</feature>
<organism evidence="12 13">
    <name type="scientific">Thermobrachium celere DSM 8682</name>
    <dbReference type="NCBI Taxonomy" id="941824"/>
    <lineage>
        <taxon>Bacteria</taxon>
        <taxon>Bacillati</taxon>
        <taxon>Bacillota</taxon>
        <taxon>Clostridia</taxon>
        <taxon>Eubacteriales</taxon>
        <taxon>Clostridiaceae</taxon>
        <taxon>Thermobrachium</taxon>
    </lineage>
</organism>
<keyword evidence="3 9" id="KW-0479">Metal-binding</keyword>
<keyword evidence="5 9" id="KW-0418">Kinase</keyword>
<dbReference type="PIRSF" id="PIRSF036407">
    <property type="entry name" value="Selenphspht_syn"/>
    <property type="match status" value="1"/>
</dbReference>
<evidence type="ECO:0000259" key="11">
    <source>
        <dbReference type="Pfam" id="PF02769"/>
    </source>
</evidence>
<feature type="domain" description="PurM-like N-terminal" evidence="10">
    <location>
        <begin position="24"/>
        <end position="130"/>
    </location>
</feature>